<organism evidence="1 2">
    <name type="scientific">Nonomuraea solani</name>
    <dbReference type="NCBI Taxonomy" id="1144553"/>
    <lineage>
        <taxon>Bacteria</taxon>
        <taxon>Bacillati</taxon>
        <taxon>Actinomycetota</taxon>
        <taxon>Actinomycetes</taxon>
        <taxon>Streptosporangiales</taxon>
        <taxon>Streptosporangiaceae</taxon>
        <taxon>Nonomuraea</taxon>
    </lineage>
</organism>
<dbReference type="AlphaFoldDB" id="A0A1H6F034"/>
<protein>
    <submittedName>
        <fullName evidence="1">Uncharacterized protein</fullName>
    </submittedName>
</protein>
<accession>A0A1H6F034</accession>
<dbReference type="OrthoDB" id="3447380at2"/>
<name>A0A1H6F034_9ACTN</name>
<gene>
    <name evidence="1" type="ORF">SAMN05444920_13821</name>
</gene>
<keyword evidence="2" id="KW-1185">Reference proteome</keyword>
<sequence length="313" mass="34228">MAIDKITVTPESVEVDDTAKQVAFVVEGTGLVNLHAELISPDDDQPPQSLAFQPDGAPDRWKAVRPFSFADTTGVWLLLVQADGTEGDQEFEVLWSRARYPVRITGFKATTTTTIQRGDPVTLEGEVQFQEGGQWKPFGHQTVSIFCDETGGTEEFELDRVVADGKGRFEAEVYPDFGGDLRATLRITRRPGPNAPNVIHVQVAVVSGSGNTFTDYDVDKAAGNLYRHRIFVTTAAGPAKGKIQVRASSSEPKPGPKVRGNLGRIRAGTKWRTSASPGQTAGSYDFKALANGRWWRIKYLGKRNGYGPWCESP</sequence>
<evidence type="ECO:0000313" key="1">
    <source>
        <dbReference type="EMBL" id="SEH03518.1"/>
    </source>
</evidence>
<dbReference type="Proteomes" id="UP000236732">
    <property type="component" value="Unassembled WGS sequence"/>
</dbReference>
<dbReference type="RefSeq" id="WP_103964493.1">
    <property type="nucleotide sequence ID" value="NZ_FNVT01000038.1"/>
</dbReference>
<reference evidence="1 2" key="1">
    <citation type="submission" date="2016-10" db="EMBL/GenBank/DDBJ databases">
        <authorList>
            <person name="de Groot N.N."/>
        </authorList>
    </citation>
    <scope>NUCLEOTIDE SEQUENCE [LARGE SCALE GENOMIC DNA]</scope>
    <source>
        <strain evidence="1 2">CGMCC 4.7037</strain>
    </source>
</reference>
<dbReference type="EMBL" id="FNVT01000038">
    <property type="protein sequence ID" value="SEH03518.1"/>
    <property type="molecule type" value="Genomic_DNA"/>
</dbReference>
<proteinExistence type="predicted"/>
<evidence type="ECO:0000313" key="2">
    <source>
        <dbReference type="Proteomes" id="UP000236732"/>
    </source>
</evidence>